<proteinExistence type="predicted"/>
<name>A0A6V7PDB0_ANACO</name>
<sequence length="265" mass="29244">MQVGVGRPMEREAPFRPAAATAAAGNAAAVVRAVENAMKLVRPHNRLRFNSHRITTTIAVIILHSKLIDVALHLLRNHLSHYSHETHIPHRCHRRWPLRPPLCSTTPTTATCRLAWRAEAQRCYWIRRDHQWRRRWRDSCCRHRCLRLLIGRITIIVPDAETLVGVIGSSEIWGGGVGSGVAAAAAEGGVPVVLDGVICASGEQTGNGGPLIPKLRVGRDDRSVLRGSKRPVVHIRTQLIAPPEPARLARPPGILSLIRLQFLAP</sequence>
<gene>
    <name evidence="1" type="ORF">CB5_LOCUS12032</name>
</gene>
<dbReference type="AlphaFoldDB" id="A0A6V7PDB0"/>
<protein>
    <submittedName>
        <fullName evidence="1">Uncharacterized protein</fullName>
    </submittedName>
</protein>
<accession>A0A6V7PDB0</accession>
<reference evidence="1" key="1">
    <citation type="submission" date="2020-07" db="EMBL/GenBank/DDBJ databases">
        <authorList>
            <person name="Lin J."/>
        </authorList>
    </citation>
    <scope>NUCLEOTIDE SEQUENCE</scope>
</reference>
<organism evidence="1">
    <name type="scientific">Ananas comosus var. bracteatus</name>
    <name type="common">red pineapple</name>
    <dbReference type="NCBI Taxonomy" id="296719"/>
    <lineage>
        <taxon>Eukaryota</taxon>
        <taxon>Viridiplantae</taxon>
        <taxon>Streptophyta</taxon>
        <taxon>Embryophyta</taxon>
        <taxon>Tracheophyta</taxon>
        <taxon>Spermatophyta</taxon>
        <taxon>Magnoliopsida</taxon>
        <taxon>Liliopsida</taxon>
        <taxon>Poales</taxon>
        <taxon>Bromeliaceae</taxon>
        <taxon>Bromelioideae</taxon>
        <taxon>Ananas</taxon>
    </lineage>
</organism>
<evidence type="ECO:0000313" key="1">
    <source>
        <dbReference type="EMBL" id="CAD1828821.1"/>
    </source>
</evidence>
<dbReference type="EMBL" id="LR862147">
    <property type="protein sequence ID" value="CAD1828821.1"/>
    <property type="molecule type" value="Genomic_DNA"/>
</dbReference>